<dbReference type="PROSITE" id="PS00211">
    <property type="entry name" value="ABC_TRANSPORTER_1"/>
    <property type="match status" value="1"/>
</dbReference>
<dbReference type="CDD" id="cd03257">
    <property type="entry name" value="ABC_NikE_OppD_transporters"/>
    <property type="match status" value="1"/>
</dbReference>
<evidence type="ECO:0000256" key="7">
    <source>
        <dbReference type="ARBA" id="ARBA00023136"/>
    </source>
</evidence>
<dbReference type="InterPro" id="IPR003439">
    <property type="entry name" value="ABC_transporter-like_ATP-bd"/>
</dbReference>
<reference evidence="9 10" key="1">
    <citation type="submission" date="2018-09" db="EMBL/GenBank/DDBJ databases">
        <title>Whole genome based analysis of evolution and adaptive divergence in Indian and Brazilian strains of Azospirillum brasilense.</title>
        <authorList>
            <person name="Singh C."/>
            <person name="Tripathi A.K."/>
        </authorList>
    </citation>
    <scope>NUCLEOTIDE SEQUENCE [LARGE SCALE GENOMIC DNA]</scope>
    <source>
        <strain evidence="9 10">MTCC4036</strain>
        <plasmid evidence="9 10">p2</plasmid>
    </source>
</reference>
<feature type="domain" description="ABC transporter" evidence="8">
    <location>
        <begin position="13"/>
        <end position="258"/>
    </location>
</feature>
<organism evidence="9 10">
    <name type="scientific">Azospirillum brasilense</name>
    <dbReference type="NCBI Taxonomy" id="192"/>
    <lineage>
        <taxon>Bacteria</taxon>
        <taxon>Pseudomonadati</taxon>
        <taxon>Pseudomonadota</taxon>
        <taxon>Alphaproteobacteria</taxon>
        <taxon>Rhodospirillales</taxon>
        <taxon>Azospirillaceae</taxon>
        <taxon>Azospirillum</taxon>
    </lineage>
</organism>
<keyword evidence="4" id="KW-1003">Cell membrane</keyword>
<keyword evidence="6 9" id="KW-0067">ATP-binding</keyword>
<name>A0A4D8Q6M1_AZOBR</name>
<keyword evidence="5" id="KW-0547">Nucleotide-binding</keyword>
<dbReference type="PANTHER" id="PTHR43297:SF2">
    <property type="entry name" value="DIPEPTIDE TRANSPORT ATP-BINDING PROTEIN DPPD"/>
    <property type="match status" value="1"/>
</dbReference>
<dbReference type="InterPro" id="IPR017871">
    <property type="entry name" value="ABC_transporter-like_CS"/>
</dbReference>
<evidence type="ECO:0000256" key="3">
    <source>
        <dbReference type="ARBA" id="ARBA00022448"/>
    </source>
</evidence>
<dbReference type="SMART" id="SM00382">
    <property type="entry name" value="AAA"/>
    <property type="match status" value="1"/>
</dbReference>
<evidence type="ECO:0000256" key="5">
    <source>
        <dbReference type="ARBA" id="ARBA00022741"/>
    </source>
</evidence>
<accession>A0A4D8Q6M1</accession>
<evidence type="ECO:0000313" key="9">
    <source>
        <dbReference type="EMBL" id="QCO05698.1"/>
    </source>
</evidence>
<dbReference type="Pfam" id="PF00005">
    <property type="entry name" value="ABC_tran"/>
    <property type="match status" value="1"/>
</dbReference>
<keyword evidence="7" id="KW-0472">Membrane</keyword>
<evidence type="ECO:0000313" key="10">
    <source>
        <dbReference type="Proteomes" id="UP000298596"/>
    </source>
</evidence>
<dbReference type="InterPro" id="IPR003593">
    <property type="entry name" value="AAA+_ATPase"/>
</dbReference>
<dbReference type="GO" id="GO:0016887">
    <property type="term" value="F:ATP hydrolysis activity"/>
    <property type="evidence" value="ECO:0007669"/>
    <property type="project" value="InterPro"/>
</dbReference>
<evidence type="ECO:0000259" key="8">
    <source>
        <dbReference type="PROSITE" id="PS50893"/>
    </source>
</evidence>
<geneLocation type="plasmid" evidence="9">
    <name>p2</name>
</geneLocation>
<keyword evidence="3" id="KW-0813">Transport</keyword>
<dbReference type="Proteomes" id="UP000298596">
    <property type="component" value="Plasmid p2"/>
</dbReference>
<dbReference type="InterPro" id="IPR050388">
    <property type="entry name" value="ABC_Ni/Peptide_Import"/>
</dbReference>
<comment type="similarity">
    <text evidence="2">Belongs to the ABC transporter superfamily.</text>
</comment>
<evidence type="ECO:0000256" key="6">
    <source>
        <dbReference type="ARBA" id="ARBA00022840"/>
    </source>
</evidence>
<comment type="subcellular location">
    <subcellularLocation>
        <location evidence="1">Cell inner membrane</location>
        <topology evidence="1">Peripheral membrane protein</topology>
    </subcellularLocation>
</comment>
<dbReference type="SUPFAM" id="SSF52540">
    <property type="entry name" value="P-loop containing nucleoside triphosphate hydrolases"/>
    <property type="match status" value="1"/>
</dbReference>
<dbReference type="PANTHER" id="PTHR43297">
    <property type="entry name" value="OLIGOPEPTIDE TRANSPORT ATP-BINDING PROTEIN APPD"/>
    <property type="match status" value="1"/>
</dbReference>
<evidence type="ECO:0000256" key="2">
    <source>
        <dbReference type="ARBA" id="ARBA00005417"/>
    </source>
</evidence>
<sequence length="296" mass="31220">MTPGKPLANDPLIAVRDLSIAFAGTRVVDGISFTVKAGEVTALVGESGSGKTVTGLSIAGLAPPEARITGRVTLAGADILGRTPRQRRLAGHPAVSMVFQDPQAALNPVLTIGDQIVEAVRADGRTGARAAAARALELLDLVRIPEPGRRFSEYPHRLSGGMRQRVVIALALAASPVALVADEPTTALDVTIQAQILQLLIRLKDELGMALLLITHDLGVVAEAADRVLLMRDGRLLEDRGVRDFFDGPRHPYGRALLAARPGRRMRGEPRPRLADTSVSDRAVPFVISGKGGGGC</sequence>
<dbReference type="EMBL" id="CP032332">
    <property type="protein sequence ID" value="QCO05698.1"/>
    <property type="molecule type" value="Genomic_DNA"/>
</dbReference>
<keyword evidence="9" id="KW-0614">Plasmid</keyword>
<evidence type="ECO:0000256" key="4">
    <source>
        <dbReference type="ARBA" id="ARBA00022475"/>
    </source>
</evidence>
<proteinExistence type="inferred from homology"/>
<evidence type="ECO:0000256" key="1">
    <source>
        <dbReference type="ARBA" id="ARBA00004417"/>
    </source>
</evidence>
<dbReference type="PROSITE" id="PS50893">
    <property type="entry name" value="ABC_TRANSPORTER_2"/>
    <property type="match status" value="1"/>
</dbReference>
<dbReference type="GO" id="GO:0005886">
    <property type="term" value="C:plasma membrane"/>
    <property type="evidence" value="ECO:0007669"/>
    <property type="project" value="UniProtKB-SubCell"/>
</dbReference>
<dbReference type="AlphaFoldDB" id="A0A4D8Q6M1"/>
<protein>
    <submittedName>
        <fullName evidence="9">ABC transporter ATP-binding protein</fullName>
    </submittedName>
</protein>
<dbReference type="GO" id="GO:0005524">
    <property type="term" value="F:ATP binding"/>
    <property type="evidence" value="ECO:0007669"/>
    <property type="project" value="UniProtKB-KW"/>
</dbReference>
<dbReference type="InterPro" id="IPR027417">
    <property type="entry name" value="P-loop_NTPase"/>
</dbReference>
<gene>
    <name evidence="9" type="ORF">D3867_27725</name>
</gene>
<dbReference type="Gene3D" id="3.40.50.300">
    <property type="entry name" value="P-loop containing nucleotide triphosphate hydrolases"/>
    <property type="match status" value="1"/>
</dbReference>